<feature type="binding site" description="in other chain" evidence="14">
    <location>
        <position position="290"/>
    </location>
    <ligand>
        <name>substrate</name>
        <note>ligand shared between dimeric partners</note>
    </ligand>
</feature>
<keyword evidence="9 16" id="KW-0311">Gluconate utilization</keyword>
<sequence length="473" mass="52726">MPEKNDLALIGLAVMGQNLALNIARNGYSLAVYNRTPSKTHDILARKSPTDNIFPAFTLSELVDSLKKPRKILLMVKAGQPVDEFLLQLYPLLEAGDVIIDGGNSHFLDTERREQEAEKRGFYYLGTGISGGEEGALHGPSIMPGGHQAGYEFIQDILLKAAAQTEDGPCCVYLGPGGAGHFVKMVHNGIEYALMELIAEAYDLMRKLFKMDPPAIAEVFKQWNQRENLNSFLLEISIEILNYRDPETGFYLIDLIDDRAEQKGTGKWTSQIALDFGVPIPTINQAVVTRVLSAQKANRLKLAAKIRSKTPLSFSSQESQQFLTALADGLYLANLMAFNEGMHMLSVASQEKNWSLPLADIARIWKGGCILRTRLLNRIQLAFQDPNLEMLIESPEFIPDLQKKLSLLCHVAKIGVENHLPLPSFQGALASLEAWSSSSLPTNLIQAQRDFFGAHTYRRIDREGIFHTQWEDK</sequence>
<comment type="caution">
    <text evidence="18">The sequence shown here is derived from an EMBL/GenBank/DDBJ whole genome shotgun (WGS) entry which is preliminary data.</text>
</comment>
<reference evidence="18" key="1">
    <citation type="submission" date="2017-02" db="EMBL/GenBank/DDBJ databases">
        <title>Delving into the versatile metabolic prowess of the omnipresent phylum Bacteroidetes.</title>
        <authorList>
            <person name="Nobu M.K."/>
            <person name="Mei R."/>
            <person name="Narihiro T."/>
            <person name="Kuroda K."/>
            <person name="Liu W.-T."/>
        </authorList>
    </citation>
    <scope>NUCLEOTIDE SEQUENCE</scope>
    <source>
        <strain evidence="18">ADurb.Bin276</strain>
    </source>
</reference>
<evidence type="ECO:0000313" key="18">
    <source>
        <dbReference type="EMBL" id="OQA58075.1"/>
    </source>
</evidence>
<evidence type="ECO:0000256" key="13">
    <source>
        <dbReference type="PIRSR" id="PIRSR000109-1"/>
    </source>
</evidence>
<dbReference type="InterPro" id="IPR006184">
    <property type="entry name" value="6PGdom_BS"/>
</dbReference>
<keyword evidence="7 12" id="KW-0521">NADP</keyword>
<organism evidence="18">
    <name type="scientific">Candidatus Atribacter allofermentans</name>
    <dbReference type="NCBI Taxonomy" id="1852833"/>
    <lineage>
        <taxon>Bacteria</taxon>
        <taxon>Pseudomonadati</taxon>
        <taxon>Atribacterota</taxon>
        <taxon>Atribacteria</taxon>
        <taxon>Atribacterales</taxon>
        <taxon>Atribacteraceae</taxon>
        <taxon>Atribacter</taxon>
    </lineage>
</organism>
<evidence type="ECO:0000256" key="6">
    <source>
        <dbReference type="ARBA" id="ARBA00018193"/>
    </source>
</evidence>
<dbReference type="NCBIfam" id="NF006765">
    <property type="entry name" value="PRK09287.1"/>
    <property type="match status" value="1"/>
</dbReference>
<accession>A0A1V5SU81</accession>
<dbReference type="SUPFAM" id="SSF51735">
    <property type="entry name" value="NAD(P)-binding Rossmann-fold domains"/>
    <property type="match status" value="1"/>
</dbReference>
<evidence type="ECO:0000256" key="10">
    <source>
        <dbReference type="ARBA" id="ARBA00023126"/>
    </source>
</evidence>
<name>A0A1V5SU81_9BACT</name>
<feature type="domain" description="6-phosphogluconate dehydrogenase C-terminal" evidence="17">
    <location>
        <begin position="180"/>
        <end position="471"/>
    </location>
</feature>
<feature type="binding site" evidence="15">
    <location>
        <begin position="11"/>
        <end position="16"/>
    </location>
    <ligand>
        <name>NADP(+)</name>
        <dbReference type="ChEBI" id="CHEBI:58349"/>
    </ligand>
</feature>
<comment type="similarity">
    <text evidence="3 12 16">Belongs to the 6-phosphogluconate dehydrogenase family.</text>
</comment>
<feature type="binding site" evidence="15">
    <location>
        <position position="104"/>
    </location>
    <ligand>
        <name>NADP(+)</name>
        <dbReference type="ChEBI" id="CHEBI:58349"/>
    </ligand>
</feature>
<dbReference type="AlphaFoldDB" id="A0A1V5SU81"/>
<feature type="binding site" description="in other chain" evidence="14">
    <location>
        <position position="104"/>
    </location>
    <ligand>
        <name>substrate</name>
        <note>ligand shared between dimeric partners</note>
    </ligand>
</feature>
<dbReference type="Proteomes" id="UP000485569">
    <property type="component" value="Unassembled WGS sequence"/>
</dbReference>
<dbReference type="PROSITE" id="PS00461">
    <property type="entry name" value="6PGD"/>
    <property type="match status" value="1"/>
</dbReference>
<comment type="subunit">
    <text evidence="4 12">Homodimer.</text>
</comment>
<feature type="binding site" description="in other chain" evidence="14">
    <location>
        <begin position="130"/>
        <end position="132"/>
    </location>
    <ligand>
        <name>substrate</name>
        <note>ligand shared between dimeric partners</note>
    </ligand>
</feature>
<dbReference type="InterPro" id="IPR006183">
    <property type="entry name" value="Pgluconate_DH"/>
</dbReference>
<dbReference type="Pfam" id="PF00393">
    <property type="entry name" value="6PGD"/>
    <property type="match status" value="1"/>
</dbReference>
<gene>
    <name evidence="18" type="primary">gnd</name>
    <name evidence="18" type="ORF">BWY41_01120</name>
</gene>
<proteinExistence type="inferred from homology"/>
<evidence type="ECO:0000256" key="4">
    <source>
        <dbReference type="ARBA" id="ARBA00011738"/>
    </source>
</evidence>
<evidence type="ECO:0000256" key="5">
    <source>
        <dbReference type="ARBA" id="ARBA00013011"/>
    </source>
</evidence>
<feature type="binding site" description="in other chain" evidence="14">
    <location>
        <begin position="187"/>
        <end position="188"/>
    </location>
    <ligand>
        <name>substrate</name>
        <note>ligand shared between dimeric partners</note>
    </ligand>
</feature>
<dbReference type="GO" id="GO:0050661">
    <property type="term" value="F:NADP binding"/>
    <property type="evidence" value="ECO:0007669"/>
    <property type="project" value="InterPro"/>
</dbReference>
<dbReference type="NCBIfam" id="TIGR00873">
    <property type="entry name" value="gnd"/>
    <property type="match status" value="1"/>
</dbReference>
<comment type="pathway">
    <text evidence="2 12 16">Carbohydrate degradation; pentose phosphate pathway; D-ribulose 5-phosphate from D-glucose 6-phosphate (oxidative stage): step 3/3.</text>
</comment>
<feature type="binding site" evidence="14">
    <location>
        <position position="449"/>
    </location>
    <ligand>
        <name>substrate</name>
        <note>ligand shared between dimeric partners</note>
    </ligand>
</feature>
<dbReference type="SUPFAM" id="SSF48179">
    <property type="entry name" value="6-phosphogluconate dehydrogenase C-terminal domain-like"/>
    <property type="match status" value="1"/>
</dbReference>
<evidence type="ECO:0000256" key="2">
    <source>
        <dbReference type="ARBA" id="ARBA00004874"/>
    </source>
</evidence>
<feature type="active site" description="Proton acceptor" evidence="13">
    <location>
        <position position="184"/>
    </location>
</feature>
<evidence type="ECO:0000256" key="3">
    <source>
        <dbReference type="ARBA" id="ARBA00008419"/>
    </source>
</evidence>
<dbReference type="InterPro" id="IPR036291">
    <property type="entry name" value="NAD(P)-bd_dom_sf"/>
</dbReference>
<dbReference type="EC" id="1.1.1.44" evidence="5 12"/>
<feature type="binding site" evidence="14">
    <location>
        <position position="455"/>
    </location>
    <ligand>
        <name>substrate</name>
        <note>ligand shared between dimeric partners</note>
    </ligand>
</feature>
<dbReference type="SMART" id="SM01350">
    <property type="entry name" value="6PGD"/>
    <property type="match status" value="1"/>
</dbReference>
<evidence type="ECO:0000256" key="9">
    <source>
        <dbReference type="ARBA" id="ARBA00023064"/>
    </source>
</evidence>
<evidence type="ECO:0000256" key="14">
    <source>
        <dbReference type="PIRSR" id="PIRSR000109-2"/>
    </source>
</evidence>
<dbReference type="UniPathway" id="UPA00115">
    <property type="reaction ID" value="UER00410"/>
</dbReference>
<dbReference type="FunFam" id="1.20.5.320:FF:000001">
    <property type="entry name" value="6-phosphogluconate dehydrogenase, decarboxylating"/>
    <property type="match status" value="1"/>
</dbReference>
<dbReference type="Gene3D" id="3.40.50.720">
    <property type="entry name" value="NAD(P)-binding Rossmann-like Domain"/>
    <property type="match status" value="1"/>
</dbReference>
<comment type="function">
    <text evidence="1 12">Catalyzes the oxidative decarboxylation of 6-phosphogluconate to ribulose 5-phosphate and CO(2), with concomitant reduction of NADP to NADPH.</text>
</comment>
<dbReference type="PANTHER" id="PTHR11811">
    <property type="entry name" value="6-PHOSPHOGLUCONATE DEHYDROGENASE"/>
    <property type="match status" value="1"/>
</dbReference>
<dbReference type="Pfam" id="PF03446">
    <property type="entry name" value="NAD_binding_2"/>
    <property type="match status" value="1"/>
</dbReference>
<feature type="active site" description="Proton donor" evidence="13">
    <location>
        <position position="191"/>
    </location>
</feature>
<dbReference type="Gene3D" id="1.20.5.320">
    <property type="entry name" value="6-Phosphogluconate Dehydrogenase, domain 3"/>
    <property type="match status" value="1"/>
</dbReference>
<dbReference type="Gene3D" id="1.10.1040.10">
    <property type="entry name" value="N-(1-d-carboxylethyl)-l-norvaline Dehydrogenase, domain 2"/>
    <property type="match status" value="1"/>
</dbReference>
<evidence type="ECO:0000256" key="12">
    <source>
        <dbReference type="PIRNR" id="PIRNR000109"/>
    </source>
</evidence>
<dbReference type="InterPro" id="IPR006113">
    <property type="entry name" value="6PGDH_Gnd/GntZ"/>
</dbReference>
<feature type="binding site" description="in other chain" evidence="14">
    <location>
        <position position="263"/>
    </location>
    <ligand>
        <name>substrate</name>
        <note>ligand shared between dimeric partners</note>
    </ligand>
</feature>
<dbReference type="InterPro" id="IPR006114">
    <property type="entry name" value="6PGDH_C"/>
</dbReference>
<dbReference type="InterPro" id="IPR008927">
    <property type="entry name" value="6-PGluconate_DH-like_C_sf"/>
</dbReference>
<dbReference type="GO" id="GO:0006098">
    <property type="term" value="P:pentose-phosphate shunt"/>
    <property type="evidence" value="ECO:0007669"/>
    <property type="project" value="UniProtKB-UniPathway"/>
</dbReference>
<dbReference type="PIRSF" id="PIRSF000109">
    <property type="entry name" value="6PGD"/>
    <property type="match status" value="1"/>
</dbReference>
<evidence type="ECO:0000256" key="15">
    <source>
        <dbReference type="PIRSR" id="PIRSR000109-3"/>
    </source>
</evidence>
<dbReference type="FunFam" id="1.10.1040.10:FF:000032">
    <property type="entry name" value="6-phosphogluconate dehydrogenase, decarboxylating"/>
    <property type="match status" value="1"/>
</dbReference>
<dbReference type="PRINTS" id="PR00076">
    <property type="entry name" value="6PGDHDRGNASE"/>
</dbReference>
<dbReference type="InterPro" id="IPR006115">
    <property type="entry name" value="6PGDH_NADP-bd"/>
</dbReference>
<evidence type="ECO:0000259" key="17">
    <source>
        <dbReference type="SMART" id="SM01350"/>
    </source>
</evidence>
<dbReference type="GO" id="GO:0004616">
    <property type="term" value="F:phosphogluconate dehydrogenase (decarboxylating) activity"/>
    <property type="evidence" value="ECO:0007669"/>
    <property type="project" value="UniProtKB-EC"/>
</dbReference>
<evidence type="ECO:0000256" key="7">
    <source>
        <dbReference type="ARBA" id="ARBA00022857"/>
    </source>
</evidence>
<comment type="catalytic activity">
    <reaction evidence="11 12 16">
        <text>6-phospho-D-gluconate + NADP(+) = D-ribulose 5-phosphate + CO2 + NADPH</text>
        <dbReference type="Rhea" id="RHEA:10116"/>
        <dbReference type="ChEBI" id="CHEBI:16526"/>
        <dbReference type="ChEBI" id="CHEBI:57783"/>
        <dbReference type="ChEBI" id="CHEBI:58121"/>
        <dbReference type="ChEBI" id="CHEBI:58349"/>
        <dbReference type="ChEBI" id="CHEBI:58759"/>
        <dbReference type="EC" id="1.1.1.44"/>
    </reaction>
</comment>
<feature type="binding site" evidence="15">
    <location>
        <begin position="76"/>
        <end position="78"/>
    </location>
    <ligand>
        <name>NADP(+)</name>
        <dbReference type="ChEBI" id="CHEBI:58349"/>
    </ligand>
</feature>
<evidence type="ECO:0000256" key="1">
    <source>
        <dbReference type="ARBA" id="ARBA00002526"/>
    </source>
</evidence>
<dbReference type="EMBL" id="MWBQ01000080">
    <property type="protein sequence ID" value="OQA58075.1"/>
    <property type="molecule type" value="Genomic_DNA"/>
</dbReference>
<dbReference type="GO" id="GO:0019521">
    <property type="term" value="P:D-gluconate metabolic process"/>
    <property type="evidence" value="ECO:0007669"/>
    <property type="project" value="UniProtKB-KW"/>
</dbReference>
<dbReference type="InterPro" id="IPR013328">
    <property type="entry name" value="6PGD_dom2"/>
</dbReference>
<feature type="binding site" description="in other chain" evidence="14">
    <location>
        <position position="192"/>
    </location>
    <ligand>
        <name>substrate</name>
        <note>ligand shared between dimeric partners</note>
    </ligand>
</feature>
<evidence type="ECO:0000256" key="16">
    <source>
        <dbReference type="RuleBase" id="RU000485"/>
    </source>
</evidence>
<keyword evidence="8 12" id="KW-0560">Oxidoreductase</keyword>
<evidence type="ECO:0000256" key="11">
    <source>
        <dbReference type="ARBA" id="ARBA00048640"/>
    </source>
</evidence>
<keyword evidence="10 12" id="KW-0570">Pentose shunt</keyword>
<evidence type="ECO:0000256" key="8">
    <source>
        <dbReference type="ARBA" id="ARBA00023002"/>
    </source>
</evidence>
<feature type="binding site" evidence="15">
    <location>
        <begin position="34"/>
        <end position="36"/>
    </location>
    <ligand>
        <name>NADP(+)</name>
        <dbReference type="ChEBI" id="CHEBI:58349"/>
    </ligand>
</feature>
<protein>
    <recommendedName>
        <fullName evidence="6 12">6-phosphogluconate dehydrogenase, decarboxylating</fullName>
        <ecNumber evidence="5 12">1.1.1.44</ecNumber>
    </recommendedName>
</protein>
<dbReference type="FunFam" id="3.40.50.720:FF:000007">
    <property type="entry name" value="6-phosphogluconate dehydrogenase, decarboxylating"/>
    <property type="match status" value="1"/>
</dbReference>